<dbReference type="SUPFAM" id="SSF56436">
    <property type="entry name" value="C-type lectin-like"/>
    <property type="match status" value="1"/>
</dbReference>
<comment type="caution">
    <text evidence="10">The sequence shown here is derived from an EMBL/GenBank/DDBJ whole genome shotgun (WGS) entry which is preliminary data.</text>
</comment>
<evidence type="ECO:0000256" key="3">
    <source>
        <dbReference type="ARBA" id="ARBA00023002"/>
    </source>
</evidence>
<dbReference type="InterPro" id="IPR005532">
    <property type="entry name" value="SUMF_dom"/>
</dbReference>
<dbReference type="Gene3D" id="3.90.1580.10">
    <property type="entry name" value="paralog of FGE (formylglycine-generating enzyme)"/>
    <property type="match status" value="1"/>
</dbReference>
<sequence length="877" mass="98341">MAYDTLPDTGAGPVSLPDKRSDSLNGGLLSAEDTTIIDIRGDAELVSLAAAISEGLRPADGGEKTLPTLLLYDEAGLRLFEQITYLDEYYLTNAEIEVLESYADQIAERIQSGSMVIELGSGNLRKVNILLQALERQEKNIEYFALDLDRPELQRTLAEVPSQNYNHVKCHGLHGTYDDGMVWMKSPEVASKPKTVLSLGSSIGNFKRHEAGPFLRSVADSLQVGDKLIIGLDACKDPERVYNAYNDRSGVTHNFILNGLKNANRILGTEAFKPGEWKVIGEFDQQHGRHHAFVSPLKDVSIDGVAIKAGERIRIEESYKYSAEEARQLWETTRVAEGAKWTNKAGDYGIHMLSKPRVFWPLTPEEYAPKPLPSLTEWEQIWSAWDAVTEDMISDEELMEKPIKLRNECIFYLGHIPTFLDIHLSRATGKPNTEPSHYPKIFERGIDPDVDNPEQCHAHSEVPDSWPPAEEITEYQSSVRRRVHSLYKSGEAQSNRRISRALWLGFEHEVMHLETLLYMLIQSDKTLAPPATVRPNFEDLAKQAAQNAVENKWFTVPANEITEGLDDPEYEDEPERYFGFDIERPSRRVSVGKFEAKARPITNGEYMTYLKETQCSELPASWSSTKSVPEIISNGHINGASNGDSSEHPIFDERKFDDVFVRTVYGGVPLKYALDWPILASYNELAGCAKWMGGRIPTMQEARSIYAYVERQKGLEANQPTTQRTIPAVNGHLVNDGVEESPPSNGSRNHPNGASNTPSPSSPPNPRELFIDLNGTNVGLKHWHPTPVTQNGGRLSGQSDLGGAWEWTSTVLEPHEGFKAMDLYPGYTADFFDGKHNVILGGSWATHPRIAGRKSFVNWFQRNYPYCWTTARIVRDI</sequence>
<keyword evidence="4" id="KW-0408">Iron</keyword>
<evidence type="ECO:0000256" key="2">
    <source>
        <dbReference type="ARBA" id="ARBA00022679"/>
    </source>
</evidence>
<dbReference type="EMBL" id="JAGTJR010000023">
    <property type="protein sequence ID" value="KAH7043215.1"/>
    <property type="molecule type" value="Genomic_DNA"/>
</dbReference>
<dbReference type="InterPro" id="IPR017805">
    <property type="entry name" value="SAM_MeTrfase_EasF-type_put"/>
</dbReference>
<evidence type="ECO:0000259" key="9">
    <source>
        <dbReference type="Pfam" id="PF12867"/>
    </source>
</evidence>
<feature type="domain" description="Histidine-specific methyltransferase SAM-dependent" evidence="8">
    <location>
        <begin position="50"/>
        <end position="354"/>
    </location>
</feature>
<dbReference type="InterPro" id="IPR029063">
    <property type="entry name" value="SAM-dependent_MTases_sf"/>
</dbReference>
<reference evidence="10 11" key="1">
    <citation type="journal article" date="2021" name="Nat. Commun.">
        <title>Genetic determinants of endophytism in the Arabidopsis root mycobiome.</title>
        <authorList>
            <person name="Mesny F."/>
            <person name="Miyauchi S."/>
            <person name="Thiergart T."/>
            <person name="Pickel B."/>
            <person name="Atanasova L."/>
            <person name="Karlsson M."/>
            <person name="Huettel B."/>
            <person name="Barry K.W."/>
            <person name="Haridas S."/>
            <person name="Chen C."/>
            <person name="Bauer D."/>
            <person name="Andreopoulos W."/>
            <person name="Pangilinan J."/>
            <person name="LaButti K."/>
            <person name="Riley R."/>
            <person name="Lipzen A."/>
            <person name="Clum A."/>
            <person name="Drula E."/>
            <person name="Henrissat B."/>
            <person name="Kohler A."/>
            <person name="Grigoriev I.V."/>
            <person name="Martin F.M."/>
            <person name="Hacquard S."/>
        </authorList>
    </citation>
    <scope>NUCLEOTIDE SEQUENCE [LARGE SCALE GENOMIC DNA]</scope>
    <source>
        <strain evidence="10 11">MPI-SDFR-AT-0080</strain>
    </source>
</reference>
<evidence type="ECO:0000259" key="8">
    <source>
        <dbReference type="Pfam" id="PF10017"/>
    </source>
</evidence>
<feature type="domain" description="DinB-like" evidence="9">
    <location>
        <begin position="378"/>
        <end position="516"/>
    </location>
</feature>
<dbReference type="InterPro" id="IPR024775">
    <property type="entry name" value="DinB-like"/>
</dbReference>
<keyword evidence="2" id="KW-0808">Transferase</keyword>
<dbReference type="NCBIfam" id="TIGR03439">
    <property type="entry name" value="methyl_EasF"/>
    <property type="match status" value="1"/>
</dbReference>
<keyword evidence="11" id="KW-1185">Reference proteome</keyword>
<feature type="domain" description="Sulfatase-modifying factor enzyme-like" evidence="7">
    <location>
        <begin position="581"/>
        <end position="703"/>
    </location>
</feature>
<evidence type="ECO:0000256" key="5">
    <source>
        <dbReference type="ARBA" id="ARBA00037882"/>
    </source>
</evidence>
<feature type="region of interest" description="Disordered" evidence="6">
    <location>
        <begin position="733"/>
        <end position="770"/>
    </location>
</feature>
<accession>A0ABQ8G5P2</accession>
<dbReference type="Pfam" id="PF10017">
    <property type="entry name" value="Methyltransf_33"/>
    <property type="match status" value="1"/>
</dbReference>
<evidence type="ECO:0000313" key="10">
    <source>
        <dbReference type="EMBL" id="KAH7043215.1"/>
    </source>
</evidence>
<keyword evidence="3" id="KW-0560">Oxidoreductase</keyword>
<dbReference type="Gene3D" id="3.40.50.150">
    <property type="entry name" value="Vaccinia Virus protein VP39"/>
    <property type="match status" value="1"/>
</dbReference>
<dbReference type="Pfam" id="PF12867">
    <property type="entry name" value="DinB_2"/>
    <property type="match status" value="1"/>
</dbReference>
<evidence type="ECO:0000259" key="7">
    <source>
        <dbReference type="Pfam" id="PF03781"/>
    </source>
</evidence>
<dbReference type="PANTHER" id="PTHR43397">
    <property type="entry name" value="ERGOTHIONEINE BIOSYNTHESIS PROTEIN 1"/>
    <property type="match status" value="1"/>
</dbReference>
<dbReference type="Proteomes" id="UP000774617">
    <property type="component" value="Unassembled WGS sequence"/>
</dbReference>
<gene>
    <name evidence="10" type="ORF">B0J12DRAFT_578864</name>
</gene>
<dbReference type="Pfam" id="PF03781">
    <property type="entry name" value="FGE-sulfatase"/>
    <property type="match status" value="2"/>
</dbReference>
<name>A0ABQ8G5P2_9PEZI</name>
<dbReference type="InterPro" id="IPR042095">
    <property type="entry name" value="SUMF_sf"/>
</dbReference>
<comment type="pathway">
    <text evidence="5">Amino-acid biosynthesis; ergothioneine biosynthesis.</text>
</comment>
<protein>
    <submittedName>
        <fullName evidence="10">C-type lectin protein</fullName>
    </submittedName>
</protein>
<feature type="region of interest" description="Disordered" evidence="6">
    <location>
        <begin position="1"/>
        <end position="23"/>
    </location>
</feature>
<dbReference type="PANTHER" id="PTHR43397:SF1">
    <property type="entry name" value="ERGOTHIONEINE BIOSYNTHESIS PROTEIN 1"/>
    <property type="match status" value="1"/>
</dbReference>
<keyword evidence="1" id="KW-0489">Methyltransferase</keyword>
<evidence type="ECO:0000256" key="1">
    <source>
        <dbReference type="ARBA" id="ARBA00022603"/>
    </source>
</evidence>
<feature type="domain" description="Sulfatase-modifying factor enzyme-like" evidence="7">
    <location>
        <begin position="780"/>
        <end position="874"/>
    </location>
</feature>
<evidence type="ECO:0000256" key="6">
    <source>
        <dbReference type="SAM" id="MobiDB-lite"/>
    </source>
</evidence>
<evidence type="ECO:0000256" key="4">
    <source>
        <dbReference type="ARBA" id="ARBA00023004"/>
    </source>
</evidence>
<evidence type="ECO:0000313" key="11">
    <source>
        <dbReference type="Proteomes" id="UP000774617"/>
    </source>
</evidence>
<dbReference type="InterPro" id="IPR051128">
    <property type="entry name" value="EgtD_Methyltrsf_superfamily"/>
</dbReference>
<dbReference type="InterPro" id="IPR016187">
    <property type="entry name" value="CTDL_fold"/>
</dbReference>
<organism evidence="10 11">
    <name type="scientific">Macrophomina phaseolina</name>
    <dbReference type="NCBI Taxonomy" id="35725"/>
    <lineage>
        <taxon>Eukaryota</taxon>
        <taxon>Fungi</taxon>
        <taxon>Dikarya</taxon>
        <taxon>Ascomycota</taxon>
        <taxon>Pezizomycotina</taxon>
        <taxon>Dothideomycetes</taxon>
        <taxon>Dothideomycetes incertae sedis</taxon>
        <taxon>Botryosphaeriales</taxon>
        <taxon>Botryosphaeriaceae</taxon>
        <taxon>Macrophomina</taxon>
    </lineage>
</organism>
<dbReference type="InterPro" id="IPR019257">
    <property type="entry name" value="MeTrfase_dom"/>
</dbReference>
<proteinExistence type="predicted"/>